<dbReference type="FunFam" id="3.10.310.40:FF:000001">
    <property type="entry name" value="Alanine--tRNA ligase"/>
    <property type="match status" value="1"/>
</dbReference>
<proteinExistence type="inferred from homology"/>
<evidence type="ECO:0000256" key="11">
    <source>
        <dbReference type="HAMAP-Rule" id="MF_00036"/>
    </source>
</evidence>
<dbReference type="Gene3D" id="3.30.980.10">
    <property type="entry name" value="Threonyl-trna Synthetase, Chain A, domain 2"/>
    <property type="match status" value="1"/>
</dbReference>
<dbReference type="GO" id="GO:0008270">
    <property type="term" value="F:zinc ion binding"/>
    <property type="evidence" value="ECO:0007669"/>
    <property type="project" value="UniProtKB-UniRule"/>
</dbReference>
<evidence type="ECO:0000256" key="7">
    <source>
        <dbReference type="ARBA" id="ARBA00022840"/>
    </source>
</evidence>
<dbReference type="InterPro" id="IPR023033">
    <property type="entry name" value="Ala_tRNA_ligase_euk/bac"/>
</dbReference>
<dbReference type="InterPro" id="IPR018165">
    <property type="entry name" value="Ala-tRNA-synth_IIc_core"/>
</dbReference>
<evidence type="ECO:0000313" key="15">
    <source>
        <dbReference type="Proteomes" id="UP000534783"/>
    </source>
</evidence>
<keyword evidence="7 11" id="KW-0067">ATP-binding</keyword>
<dbReference type="EMBL" id="VTOW01000001">
    <property type="protein sequence ID" value="NKE69162.1"/>
    <property type="molecule type" value="Genomic_DNA"/>
</dbReference>
<dbReference type="InterPro" id="IPR018163">
    <property type="entry name" value="Thr/Ala-tRNA-synth_IIc_edit"/>
</dbReference>
<dbReference type="InterPro" id="IPR012947">
    <property type="entry name" value="tRNA_SAD"/>
</dbReference>
<evidence type="ECO:0000256" key="6">
    <source>
        <dbReference type="ARBA" id="ARBA00022833"/>
    </source>
</evidence>
<dbReference type="GO" id="GO:0002161">
    <property type="term" value="F:aminoacyl-tRNA deacylase activity"/>
    <property type="evidence" value="ECO:0007669"/>
    <property type="project" value="TreeGrafter"/>
</dbReference>
<feature type="binding site" evidence="11">
    <location>
        <position position="667"/>
    </location>
    <ligand>
        <name>Zn(2+)</name>
        <dbReference type="ChEBI" id="CHEBI:29105"/>
    </ligand>
</feature>
<keyword evidence="5 11" id="KW-0547">Nucleotide-binding</keyword>
<keyword evidence="9 11" id="KW-0648">Protein biosynthesis</keyword>
<evidence type="ECO:0000256" key="5">
    <source>
        <dbReference type="ARBA" id="ARBA00022741"/>
    </source>
</evidence>
<evidence type="ECO:0000256" key="8">
    <source>
        <dbReference type="ARBA" id="ARBA00022884"/>
    </source>
</evidence>
<comment type="catalytic activity">
    <reaction evidence="11">
        <text>tRNA(Ala) + L-alanine + ATP = L-alanyl-tRNA(Ala) + AMP + diphosphate</text>
        <dbReference type="Rhea" id="RHEA:12540"/>
        <dbReference type="Rhea" id="RHEA-COMP:9657"/>
        <dbReference type="Rhea" id="RHEA-COMP:9923"/>
        <dbReference type="ChEBI" id="CHEBI:30616"/>
        <dbReference type="ChEBI" id="CHEBI:33019"/>
        <dbReference type="ChEBI" id="CHEBI:57972"/>
        <dbReference type="ChEBI" id="CHEBI:78442"/>
        <dbReference type="ChEBI" id="CHEBI:78497"/>
        <dbReference type="ChEBI" id="CHEBI:456215"/>
        <dbReference type="EC" id="6.1.1.7"/>
    </reaction>
</comment>
<dbReference type="Pfam" id="PF07973">
    <property type="entry name" value="tRNA_SAD"/>
    <property type="match status" value="1"/>
</dbReference>
<evidence type="ECO:0000256" key="3">
    <source>
        <dbReference type="ARBA" id="ARBA00022598"/>
    </source>
</evidence>
<feature type="binding site" evidence="11">
    <location>
        <position position="565"/>
    </location>
    <ligand>
        <name>Zn(2+)</name>
        <dbReference type="ChEBI" id="CHEBI:29105"/>
    </ligand>
</feature>
<reference evidence="14 15" key="1">
    <citation type="journal article" date="2020" name="Nature">
        <title>Bacterial chemolithoautotrophy via manganese oxidation.</title>
        <authorList>
            <person name="Yu H."/>
            <person name="Leadbetter J.R."/>
        </authorList>
    </citation>
    <scope>NUCLEOTIDE SEQUENCE [LARGE SCALE GENOMIC DNA]</scope>
    <source>
        <strain evidence="14 15">Mn-1</strain>
    </source>
</reference>
<dbReference type="SUPFAM" id="SSF101353">
    <property type="entry name" value="Putative anticodon-binding domain of alanyl-tRNA synthetase (AlaRS)"/>
    <property type="match status" value="1"/>
</dbReference>
<dbReference type="InterPro" id="IPR003156">
    <property type="entry name" value="DHHA1_dom"/>
</dbReference>
<dbReference type="SUPFAM" id="SSF55681">
    <property type="entry name" value="Class II aaRS and biotin synthetases"/>
    <property type="match status" value="1"/>
</dbReference>
<dbReference type="InterPro" id="IPR050058">
    <property type="entry name" value="Ala-tRNA_ligase"/>
</dbReference>
<keyword evidence="2 11" id="KW-0820">tRNA-binding</keyword>
<dbReference type="Proteomes" id="UP000534783">
    <property type="component" value="Unassembled WGS sequence"/>
</dbReference>
<evidence type="ECO:0000259" key="13">
    <source>
        <dbReference type="PROSITE" id="PS50860"/>
    </source>
</evidence>
<evidence type="ECO:0000256" key="2">
    <source>
        <dbReference type="ARBA" id="ARBA00022555"/>
    </source>
</evidence>
<comment type="caution">
    <text evidence="14">The sequence shown here is derived from an EMBL/GenBank/DDBJ whole genome shotgun (WGS) entry which is preliminary data.</text>
</comment>
<comment type="function">
    <text evidence="11">Catalyzes the attachment of alanine to tRNA(Ala) in a two-step reaction: alanine is first activated by ATP to form Ala-AMP and then transferred to the acceptor end of tRNA(Ala). Also edits incorrectly charged Ser-tRNA(Ala) and Gly-tRNA(Ala) via its editing domain.</text>
</comment>
<dbReference type="InterPro" id="IPR018164">
    <property type="entry name" value="Ala-tRNA-synth_IIc_N"/>
</dbReference>
<dbReference type="InterPro" id="IPR002318">
    <property type="entry name" value="Ala-tRNA-lgiase_IIc"/>
</dbReference>
<keyword evidence="4 11" id="KW-0479">Metal-binding</keyword>
<dbReference type="PRINTS" id="PR00980">
    <property type="entry name" value="TRNASYNTHALA"/>
</dbReference>
<feature type="binding site" evidence="11">
    <location>
        <position position="671"/>
    </location>
    <ligand>
        <name>Zn(2+)</name>
        <dbReference type="ChEBI" id="CHEBI:29105"/>
    </ligand>
</feature>
<dbReference type="InterPro" id="IPR009000">
    <property type="entry name" value="Transl_B-barrel_sf"/>
</dbReference>
<dbReference type="Gene3D" id="2.40.30.130">
    <property type="match status" value="1"/>
</dbReference>
<dbReference type="SMART" id="SM00863">
    <property type="entry name" value="tRNA_SAD"/>
    <property type="match status" value="1"/>
</dbReference>
<comment type="similarity">
    <text evidence="1 11">Belongs to the class-II aminoacyl-tRNA synthetase family.</text>
</comment>
<dbReference type="GO" id="GO:0005524">
    <property type="term" value="F:ATP binding"/>
    <property type="evidence" value="ECO:0007669"/>
    <property type="project" value="UniProtKB-UniRule"/>
</dbReference>
<evidence type="ECO:0000256" key="10">
    <source>
        <dbReference type="ARBA" id="ARBA00023146"/>
    </source>
</evidence>
<evidence type="ECO:0000256" key="9">
    <source>
        <dbReference type="ARBA" id="ARBA00022917"/>
    </source>
</evidence>
<keyword evidence="6 11" id="KW-0862">Zinc</keyword>
<dbReference type="SUPFAM" id="SSF50447">
    <property type="entry name" value="Translation proteins"/>
    <property type="match status" value="1"/>
</dbReference>
<keyword evidence="8 11" id="KW-0694">RNA-binding</keyword>
<dbReference type="Gene3D" id="3.30.930.10">
    <property type="entry name" value="Bira Bifunctional Protein, Domain 2"/>
    <property type="match status" value="1"/>
</dbReference>
<dbReference type="GO" id="GO:0004813">
    <property type="term" value="F:alanine-tRNA ligase activity"/>
    <property type="evidence" value="ECO:0007669"/>
    <property type="project" value="UniProtKB-UniRule"/>
</dbReference>
<dbReference type="GO" id="GO:0005829">
    <property type="term" value="C:cytosol"/>
    <property type="evidence" value="ECO:0007669"/>
    <property type="project" value="TreeGrafter"/>
</dbReference>
<dbReference type="Gene3D" id="6.10.250.550">
    <property type="match status" value="1"/>
</dbReference>
<dbReference type="NCBIfam" id="TIGR00344">
    <property type="entry name" value="alaS"/>
    <property type="match status" value="1"/>
</dbReference>
<protein>
    <recommendedName>
        <fullName evidence="11">Alanine--tRNA ligase</fullName>
        <ecNumber evidence="11">6.1.1.7</ecNumber>
    </recommendedName>
    <alternativeName>
        <fullName evidence="11">Alanyl-tRNA synthetase</fullName>
        <shortName evidence="11">AlaRS</shortName>
    </alternativeName>
</protein>
<evidence type="ECO:0000313" key="14">
    <source>
        <dbReference type="EMBL" id="NKE69162.1"/>
    </source>
</evidence>
<dbReference type="Gene3D" id="3.30.54.20">
    <property type="match status" value="1"/>
</dbReference>
<comment type="domain">
    <text evidence="11">Consists of three domains; the N-terminal catalytic domain, the editing domain and the C-terminal C-Ala domain. The editing domain removes incorrectly charged amino acids, while the C-Ala domain, along with tRNA(Ala), serves as a bridge to cooperatively bring together the editing and aminoacylation centers thus stimulating deacylation of misacylated tRNAs.</text>
</comment>
<dbReference type="FunFam" id="3.30.980.10:FF:000004">
    <property type="entry name" value="Alanine--tRNA ligase, cytoplasmic"/>
    <property type="match status" value="1"/>
</dbReference>
<evidence type="ECO:0000256" key="4">
    <source>
        <dbReference type="ARBA" id="ARBA00022723"/>
    </source>
</evidence>
<organism evidence="14 15">
    <name type="scientific">Candidatus Manganitrophus noduliformans</name>
    <dbReference type="NCBI Taxonomy" id="2606439"/>
    <lineage>
        <taxon>Bacteria</taxon>
        <taxon>Pseudomonadati</taxon>
        <taxon>Nitrospirota</taxon>
        <taxon>Nitrospiria</taxon>
        <taxon>Candidatus Troglogloeales</taxon>
        <taxon>Candidatus Manganitrophaceae</taxon>
        <taxon>Candidatus Manganitrophus</taxon>
    </lineage>
</organism>
<dbReference type="Pfam" id="PF02272">
    <property type="entry name" value="DHHA1"/>
    <property type="match status" value="1"/>
</dbReference>
<dbReference type="GO" id="GO:0000049">
    <property type="term" value="F:tRNA binding"/>
    <property type="evidence" value="ECO:0007669"/>
    <property type="project" value="UniProtKB-KW"/>
</dbReference>
<dbReference type="FunFam" id="3.30.930.10:FF:000004">
    <property type="entry name" value="Alanine--tRNA ligase"/>
    <property type="match status" value="1"/>
</dbReference>
<evidence type="ECO:0000256" key="12">
    <source>
        <dbReference type="SAM" id="MobiDB-lite"/>
    </source>
</evidence>
<keyword evidence="3 11" id="KW-0436">Ligase</keyword>
<name>A0A7X6DL20_9BACT</name>
<dbReference type="FunFam" id="3.30.54.20:FF:000001">
    <property type="entry name" value="Alanine--tRNA ligase"/>
    <property type="match status" value="1"/>
</dbReference>
<accession>A0A7X6DL20</accession>
<dbReference type="GO" id="GO:0006419">
    <property type="term" value="P:alanyl-tRNA aminoacylation"/>
    <property type="evidence" value="ECO:0007669"/>
    <property type="project" value="UniProtKB-UniRule"/>
</dbReference>
<keyword evidence="10 11" id="KW-0030">Aminoacyl-tRNA synthetase</keyword>
<dbReference type="PANTHER" id="PTHR11777:SF9">
    <property type="entry name" value="ALANINE--TRNA LIGASE, CYTOPLASMIC"/>
    <property type="match status" value="1"/>
</dbReference>
<dbReference type="InterPro" id="IPR045864">
    <property type="entry name" value="aa-tRNA-synth_II/BPL/LPL"/>
</dbReference>
<feature type="region of interest" description="Disordered" evidence="12">
    <location>
        <begin position="56"/>
        <end position="76"/>
    </location>
</feature>
<dbReference type="Gene3D" id="3.10.310.40">
    <property type="match status" value="1"/>
</dbReference>
<comment type="subcellular location">
    <subcellularLocation>
        <location evidence="11">Cytoplasm</location>
    </subcellularLocation>
</comment>
<keyword evidence="15" id="KW-1185">Reference proteome</keyword>
<evidence type="ECO:0000256" key="1">
    <source>
        <dbReference type="ARBA" id="ARBA00008226"/>
    </source>
</evidence>
<dbReference type="AlphaFoldDB" id="A0A7X6DL20"/>
<dbReference type="EC" id="6.1.1.7" evidence="11"/>
<dbReference type="RefSeq" id="WP_168059145.1">
    <property type="nucleotide sequence ID" value="NZ_VTOW01000001.1"/>
</dbReference>
<feature type="binding site" evidence="11">
    <location>
        <position position="569"/>
    </location>
    <ligand>
        <name>Zn(2+)</name>
        <dbReference type="ChEBI" id="CHEBI:29105"/>
    </ligand>
</feature>
<dbReference type="PANTHER" id="PTHR11777">
    <property type="entry name" value="ALANYL-TRNA SYNTHETASE"/>
    <property type="match status" value="1"/>
</dbReference>
<dbReference type="SUPFAM" id="SSF55186">
    <property type="entry name" value="ThrRS/AlaRS common domain"/>
    <property type="match status" value="1"/>
</dbReference>
<dbReference type="PROSITE" id="PS50860">
    <property type="entry name" value="AA_TRNA_LIGASE_II_ALA"/>
    <property type="match status" value="1"/>
</dbReference>
<dbReference type="Pfam" id="PF01411">
    <property type="entry name" value="tRNA-synt_2c"/>
    <property type="match status" value="1"/>
</dbReference>
<dbReference type="CDD" id="cd00673">
    <property type="entry name" value="AlaRS_core"/>
    <property type="match status" value="1"/>
</dbReference>
<gene>
    <name evidence="11 14" type="primary">alaS</name>
    <name evidence="14" type="ORF">MNODULE_00135</name>
</gene>
<comment type="cofactor">
    <cofactor evidence="11">
        <name>Zn(2+)</name>
        <dbReference type="ChEBI" id="CHEBI:29105"/>
    </cofactor>
    <text evidence="11">Binds 1 zinc ion per subunit.</text>
</comment>
<keyword evidence="11" id="KW-0963">Cytoplasm</keyword>
<sequence>MTSSEIRSKFIRYFVEHGHTEVPSSPLIPEKDPTLLFTNAGMVQFKGVFLGEEKRPYKRAASSQKSMRAGGKHNDLDNVGQTARHHTFFEMLGNFSFGDYFKKDAIDFAWELLTKEFQLPPTRLYATVFRDDDEAAELWKKYLPADRILRLGEKDNFWQMGDTGPCGPCSEILIDQGAQVHPDCPGIGKCDCDRYLEIWNLVFMQYNRDAQGKLTPLPKPSIDTGMGLERITAVCQGVLSNYDTDLFQPIFKAIAERAGKSEQAVRGAMAGRVIADHLRAITFLINDGVIPSNEGRGYVLRRILRRAARFGKQLGFHDPFLHELTGVVIDTMRGPYPDLEQHRKQIAQAVLLEEERFIHTLNQGVQILEGIIAKVKGQGIQVIPGEDLFTLYDTYGFPLDLAAEMAQEAGLGVDETGFNAAMEVQRERARKSWVGAGEEERGAPIYRALVEEIGKSRFTGYEHLEEEVTLLAILKGTDRVTSAKGGETVDLVFNPSPFYAEGGGQVGDRGTLSSPTALVEINNTVKPVPDLHLHRAKVIQGTITVGEPVHVTVDAEARKNAARNHTGTHILHAVLREVLGDHVKQAGSLVAPDRLRFDFYHFSTLTEKEIDRIEARVNERIREDAHVETEVMETKDAIATGAMALFGEKYGEKVRVVRVADFSRELCGGTHCHGAGEIGFFKIVKESSVAAGIRRIEALTGPAAYQHVKNQERVLREVSSLLKTRPEEVAQKAERLNTQLQEKDREIERLKSRAAAPASDPLANARKIGPVSLIAEKISPAEIKDIRAQADRLRDRLKSGVIIVGAPDPKGEKVSIVVMVTPDWASRLSASEIVKGIAGLIEGTGGGKPEMAQAGGKRIEKLDAALEQAVQVIEKMIGGN</sequence>
<dbReference type="InterPro" id="IPR018162">
    <property type="entry name" value="Ala-tRNA-ligase_IIc_anticod-bd"/>
</dbReference>
<feature type="domain" description="Alanyl-transfer RNA synthetases family profile" evidence="13">
    <location>
        <begin position="1"/>
        <end position="710"/>
    </location>
</feature>
<dbReference type="HAMAP" id="MF_00036_B">
    <property type="entry name" value="Ala_tRNA_synth_B"/>
    <property type="match status" value="1"/>
</dbReference>